<feature type="compositionally biased region" description="Basic and acidic residues" evidence="1">
    <location>
        <begin position="259"/>
        <end position="284"/>
    </location>
</feature>
<evidence type="ECO:0000256" key="1">
    <source>
        <dbReference type="SAM" id="MobiDB-lite"/>
    </source>
</evidence>
<organism evidence="3 4">
    <name type="scientific">Durio zibethinus</name>
    <name type="common">Durian</name>
    <dbReference type="NCBI Taxonomy" id="66656"/>
    <lineage>
        <taxon>Eukaryota</taxon>
        <taxon>Viridiplantae</taxon>
        <taxon>Streptophyta</taxon>
        <taxon>Embryophyta</taxon>
        <taxon>Tracheophyta</taxon>
        <taxon>Spermatophyta</taxon>
        <taxon>Magnoliopsida</taxon>
        <taxon>eudicotyledons</taxon>
        <taxon>Gunneridae</taxon>
        <taxon>Pentapetalae</taxon>
        <taxon>rosids</taxon>
        <taxon>malvids</taxon>
        <taxon>Malvales</taxon>
        <taxon>Malvaceae</taxon>
        <taxon>Helicteroideae</taxon>
        <taxon>Durio</taxon>
    </lineage>
</organism>
<sequence>MASPAKTSSSIPCRTNPNMKKSELCDPMGRSFSGNPFTKPSVITNPRAFNPNTPANSPSDFPRRHSTGRESVASLRDPDKENSTDQNPKQTRVRSPALSKCTKNFMSPTISAASKMNASPRKKILVERNESVRSSVLFSDVNSMIMEDNESAPETAFKQKKVSFSDVKSVIMEDESTREIGLNQKKVSFSDVKSIIMEDESTPEIGLNQNKVSFADVKSVVMEGNEPTPQIGLQQKNVEVPHDSQSSNHEYGEPLKSNADFDYKESKNDSDLSRETVTVEKDSVNMDPSFKISPSCPVLPPLDADPSILPYDPKTNYLSPRPQFLHYRPNRRIELYREREGKQLEEHFASESYSDTDVTEETQSEGSQRESEDTSSEETMKEGEEEEEELHVSETNPIAPEMVEGQFVAKRMCKPRFSTRSKFIALLLVLVFAYFAVLVANSPAFTSPGLELSLFNFHVPPEVTEFAEANFDRFTQNLQHWLVSFLSYVSNIISSSREVHKLGSFEYANLSNLLEDHMVEEHHLMFDYSVTEPVRERDAGTELFDDNYYRETEADEAVNEDDDVEDQENGTFENLELDSEGEPDEVQQGIEAEMIELNQLEAEESKGVEFAAQIDAEHQSKVDLKDQPSITTQATDIQHDISKTGDLEGNDLNKMAETVFPKEEVMFDNRKIEDSTDNSQSSEVVDSIINGPEDQFLTKNVMGFSLLMLCLLAAASAFIYSRKGKPSMPASVPVEQPVLGKKSEYSPVNVGSKDTIRERLSSRNWQTEVDTANESCPSEMSSFQRTSSSSYSKKGIKESNEYQSQERKTRMTYRRESLASSDYSTGSPSYGSFTTYEKIPSKHGEEDEEIITPVRRSSRIRNQVTSP</sequence>
<feature type="compositionally biased region" description="Polar residues" evidence="1">
    <location>
        <begin position="762"/>
        <end position="776"/>
    </location>
</feature>
<feature type="compositionally biased region" description="Polar residues" evidence="1">
    <location>
        <begin position="1"/>
        <end position="19"/>
    </location>
</feature>
<keyword evidence="2" id="KW-0472">Membrane</keyword>
<dbReference type="PANTHER" id="PTHR34775:SF4">
    <property type="entry name" value="TRANSMEMBRANE PROTEIN"/>
    <property type="match status" value="1"/>
</dbReference>
<protein>
    <submittedName>
        <fullName evidence="4">Uncharacterized protein LOC111308327</fullName>
    </submittedName>
</protein>
<feature type="region of interest" description="Disordered" evidence="1">
    <location>
        <begin position="223"/>
        <end position="298"/>
    </location>
</feature>
<feature type="compositionally biased region" description="Polar residues" evidence="1">
    <location>
        <begin position="818"/>
        <end position="835"/>
    </location>
</feature>
<dbReference type="AlphaFoldDB" id="A0A6P6ABX0"/>
<evidence type="ECO:0000313" key="4">
    <source>
        <dbReference type="RefSeq" id="XP_022762384.1"/>
    </source>
</evidence>
<gene>
    <name evidence="4" type="primary">LOC111308327</name>
</gene>
<feature type="region of interest" description="Disordered" evidence="1">
    <location>
        <begin position="345"/>
        <end position="396"/>
    </location>
</feature>
<keyword evidence="3" id="KW-1185">Reference proteome</keyword>
<dbReference type="OrthoDB" id="676522at2759"/>
<feature type="transmembrane region" description="Helical" evidence="2">
    <location>
        <begin position="423"/>
        <end position="440"/>
    </location>
</feature>
<evidence type="ECO:0000313" key="3">
    <source>
        <dbReference type="Proteomes" id="UP000515121"/>
    </source>
</evidence>
<evidence type="ECO:0000256" key="2">
    <source>
        <dbReference type="SAM" id="Phobius"/>
    </source>
</evidence>
<keyword evidence="2" id="KW-0812">Transmembrane</keyword>
<dbReference type="RefSeq" id="XP_022762384.1">
    <property type="nucleotide sequence ID" value="XM_022906649.1"/>
</dbReference>
<feature type="compositionally biased region" description="Polar residues" evidence="1">
    <location>
        <begin position="227"/>
        <end position="249"/>
    </location>
</feature>
<reference evidence="4" key="1">
    <citation type="submission" date="2025-08" db="UniProtKB">
        <authorList>
            <consortium name="RefSeq"/>
        </authorList>
    </citation>
    <scope>IDENTIFICATION</scope>
    <source>
        <tissue evidence="4">Fruit stalk</tissue>
    </source>
</reference>
<name>A0A6P6ABX0_DURZI</name>
<accession>A0A6P6ABX0</accession>
<feature type="region of interest" description="Disordered" evidence="1">
    <location>
        <begin position="744"/>
        <end position="867"/>
    </location>
</feature>
<dbReference type="KEGG" id="dzi:111308327"/>
<feature type="region of interest" description="Disordered" evidence="1">
    <location>
        <begin position="1"/>
        <end position="103"/>
    </location>
</feature>
<dbReference type="GeneID" id="111308327"/>
<dbReference type="PANTHER" id="PTHR34775">
    <property type="entry name" value="TRANSMEMBRANE PROTEIN"/>
    <property type="match status" value="1"/>
</dbReference>
<feature type="compositionally biased region" description="Polar residues" evidence="1">
    <location>
        <begin position="32"/>
        <end position="44"/>
    </location>
</feature>
<feature type="compositionally biased region" description="Basic and acidic residues" evidence="1">
    <location>
        <begin position="367"/>
        <end position="382"/>
    </location>
</feature>
<feature type="compositionally biased region" description="Basic and acidic residues" evidence="1">
    <location>
        <begin position="795"/>
        <end position="817"/>
    </location>
</feature>
<dbReference type="Proteomes" id="UP000515121">
    <property type="component" value="Unplaced"/>
</dbReference>
<feature type="transmembrane region" description="Helical" evidence="2">
    <location>
        <begin position="701"/>
        <end position="720"/>
    </location>
</feature>
<proteinExistence type="predicted"/>
<feature type="compositionally biased region" description="Polar residues" evidence="1">
    <location>
        <begin position="50"/>
        <end position="59"/>
    </location>
</feature>
<feature type="compositionally biased region" description="Low complexity" evidence="1">
    <location>
        <begin position="778"/>
        <end position="792"/>
    </location>
</feature>
<keyword evidence="2" id="KW-1133">Transmembrane helix</keyword>